<organism evidence="2 3">
    <name type="scientific">Actinophytocola algeriensis</name>
    <dbReference type="NCBI Taxonomy" id="1768010"/>
    <lineage>
        <taxon>Bacteria</taxon>
        <taxon>Bacillati</taxon>
        <taxon>Actinomycetota</taxon>
        <taxon>Actinomycetes</taxon>
        <taxon>Pseudonocardiales</taxon>
        <taxon>Pseudonocardiaceae</taxon>
    </lineage>
</organism>
<sequence length="462" mass="51003">MAFEDQLDQTVERIIDEAIDFYMYCLGWTRHGGNYMNELMHGWEITPPGNPSRRSGGLCLCNGQPEHYAFEYGEGTNAASFVYAHFEDTIRDVFECWRSIPDPKDFEPHLDNLLNGAWFISLTTQGDKISEIGNIEMEKIKTLQSRIGNDDMGGTMILTFEQNFVTPLPAVIHGQYAVVVLVATTLLAEQRIWVKAREDVLSIADKTHAAMKERGTANVFDLGTITAFIDLLGMLPTGAKPILNKAGEALGPLATLLGIKDSPSKPPVEFAGDWPKDVIDKTNAALRKLAETIKGRERVIDRQIKEAMRTVVSRSGSFDLPKPEVLSETQIDGMAVNLETLKFLATNTMPVIESQLNKAADLVNASRYVGGHWYRRAELNTWDTEYGPYDTWSALADLAEGLITDLAWEVKESATHLSLAADDLGRTEAAIEASMAKHAEQLGGGSGHTPIKDANDWLESGQ</sequence>
<dbReference type="AlphaFoldDB" id="A0A7W7Q911"/>
<accession>A0A7W7Q911</accession>
<keyword evidence="3" id="KW-1185">Reference proteome</keyword>
<dbReference type="RefSeq" id="WP_184812968.1">
    <property type="nucleotide sequence ID" value="NZ_JACHJQ010000005.1"/>
</dbReference>
<gene>
    <name evidence="2" type="ORF">FHR82_005137</name>
</gene>
<reference evidence="2 3" key="1">
    <citation type="submission" date="2020-08" db="EMBL/GenBank/DDBJ databases">
        <title>Genomic Encyclopedia of Type Strains, Phase III (KMG-III): the genomes of soil and plant-associated and newly described type strains.</title>
        <authorList>
            <person name="Whitman W."/>
        </authorList>
    </citation>
    <scope>NUCLEOTIDE SEQUENCE [LARGE SCALE GENOMIC DNA]</scope>
    <source>
        <strain evidence="2 3">CECT 8960</strain>
    </source>
</reference>
<feature type="region of interest" description="Disordered" evidence="1">
    <location>
        <begin position="439"/>
        <end position="462"/>
    </location>
</feature>
<comment type="caution">
    <text evidence="2">The sequence shown here is derived from an EMBL/GenBank/DDBJ whole genome shotgun (WGS) entry which is preliminary data.</text>
</comment>
<name>A0A7W7Q911_9PSEU</name>
<evidence type="ECO:0000313" key="3">
    <source>
        <dbReference type="Proteomes" id="UP000520767"/>
    </source>
</evidence>
<evidence type="ECO:0000256" key="1">
    <source>
        <dbReference type="SAM" id="MobiDB-lite"/>
    </source>
</evidence>
<dbReference type="Proteomes" id="UP000520767">
    <property type="component" value="Unassembled WGS sequence"/>
</dbReference>
<proteinExistence type="predicted"/>
<evidence type="ECO:0000313" key="2">
    <source>
        <dbReference type="EMBL" id="MBB4908884.1"/>
    </source>
</evidence>
<protein>
    <submittedName>
        <fullName evidence="2">Uncharacterized protein</fullName>
    </submittedName>
</protein>
<dbReference type="EMBL" id="JACHJQ010000005">
    <property type="protein sequence ID" value="MBB4908884.1"/>
    <property type="molecule type" value="Genomic_DNA"/>
</dbReference>